<evidence type="ECO:0000313" key="6">
    <source>
        <dbReference type="Proteomes" id="UP001152320"/>
    </source>
</evidence>
<dbReference type="InterPro" id="IPR008733">
    <property type="entry name" value="PEX11"/>
</dbReference>
<protein>
    <submittedName>
        <fullName evidence="5">Peroxisomal membrane protein 11B</fullName>
    </submittedName>
</protein>
<dbReference type="GO" id="GO:0016559">
    <property type="term" value="P:peroxisome fission"/>
    <property type="evidence" value="ECO:0007669"/>
    <property type="project" value="InterPro"/>
</dbReference>
<reference evidence="5" key="1">
    <citation type="submission" date="2021-10" db="EMBL/GenBank/DDBJ databases">
        <title>Tropical sea cucumber genome reveals ecological adaptation and Cuvierian tubules defense mechanism.</title>
        <authorList>
            <person name="Chen T."/>
        </authorList>
    </citation>
    <scope>NUCLEOTIDE SEQUENCE</scope>
    <source>
        <strain evidence="5">Nanhai2018</strain>
        <tissue evidence="5">Muscle</tissue>
    </source>
</reference>
<dbReference type="Pfam" id="PF05648">
    <property type="entry name" value="PEX11"/>
    <property type="match status" value="1"/>
</dbReference>
<organism evidence="5 6">
    <name type="scientific">Holothuria leucospilota</name>
    <name type="common">Black long sea cucumber</name>
    <name type="synonym">Mertensiothuria leucospilota</name>
    <dbReference type="NCBI Taxonomy" id="206669"/>
    <lineage>
        <taxon>Eukaryota</taxon>
        <taxon>Metazoa</taxon>
        <taxon>Echinodermata</taxon>
        <taxon>Eleutherozoa</taxon>
        <taxon>Echinozoa</taxon>
        <taxon>Holothuroidea</taxon>
        <taxon>Aspidochirotacea</taxon>
        <taxon>Aspidochirotida</taxon>
        <taxon>Holothuriidae</taxon>
        <taxon>Holothuria</taxon>
    </lineage>
</organism>
<keyword evidence="1" id="KW-0962">Peroxisome biogenesis</keyword>
<dbReference type="GO" id="GO:0005778">
    <property type="term" value="C:peroxisomal membrane"/>
    <property type="evidence" value="ECO:0007669"/>
    <property type="project" value="UniProtKB-SubCell"/>
</dbReference>
<name>A0A9Q1H0Z4_HOLLE</name>
<evidence type="ECO:0000256" key="2">
    <source>
        <dbReference type="ARBA" id="ARBA00023136"/>
    </source>
</evidence>
<comment type="subcellular location">
    <subcellularLocation>
        <location evidence="4">Peroxisome membrane</location>
    </subcellularLocation>
</comment>
<dbReference type="PANTHER" id="PTHR12652">
    <property type="entry name" value="PEROXISOMAL BIOGENESIS FACTOR 11"/>
    <property type="match status" value="1"/>
</dbReference>
<dbReference type="EMBL" id="JAIZAY010000014">
    <property type="protein sequence ID" value="KAJ8029564.1"/>
    <property type="molecule type" value="Genomic_DNA"/>
</dbReference>
<proteinExistence type="predicted"/>
<evidence type="ECO:0000256" key="3">
    <source>
        <dbReference type="ARBA" id="ARBA00023140"/>
    </source>
</evidence>
<comment type="caution">
    <text evidence="5">The sequence shown here is derived from an EMBL/GenBank/DDBJ whole genome shotgun (WGS) entry which is preliminary data.</text>
</comment>
<dbReference type="OrthoDB" id="411017at2759"/>
<dbReference type="PANTHER" id="PTHR12652:SF50">
    <property type="entry name" value="PEROXIN 11"/>
    <property type="match status" value="1"/>
</dbReference>
<sequence length="271" mass="31260">MDSTVDRIIKLLNQTSGRDKIYRSCQYGGKFVWWSLEQRQGHEEITKKLKLLETHLGTSRKLFRIANSISFLQAALKSLQKEDNVLVVLITLSKLNSALYLFFDHLIWAYRVGLVEVDAKYYSKLSNRFWLTTIFLNLSRDLYEFLLLLNDLSEIAKECGEPQNFNRLQKTTVHHPTNNNCNVNGISRRRVSWQSDVEIRPTYQLTPQNLLGIVWSDRKEVVLDTIRNLCDLFLPASSLGYVNLNPGQQGMCGLISSLIGLLGVWDSRYKL</sequence>
<evidence type="ECO:0000256" key="4">
    <source>
        <dbReference type="ARBA" id="ARBA00046271"/>
    </source>
</evidence>
<dbReference type="Proteomes" id="UP001152320">
    <property type="component" value="Chromosome 14"/>
</dbReference>
<evidence type="ECO:0000256" key="1">
    <source>
        <dbReference type="ARBA" id="ARBA00022593"/>
    </source>
</evidence>
<dbReference type="AlphaFoldDB" id="A0A9Q1H0Z4"/>
<keyword evidence="3" id="KW-0576">Peroxisome</keyword>
<keyword evidence="2" id="KW-0472">Membrane</keyword>
<gene>
    <name evidence="5" type="ORF">HOLleu_28994</name>
</gene>
<keyword evidence="6" id="KW-1185">Reference proteome</keyword>
<accession>A0A9Q1H0Z4</accession>
<evidence type="ECO:0000313" key="5">
    <source>
        <dbReference type="EMBL" id="KAJ8029564.1"/>
    </source>
</evidence>